<dbReference type="SUPFAM" id="SSF54637">
    <property type="entry name" value="Thioesterase/thiol ester dehydrase-isomerase"/>
    <property type="match status" value="1"/>
</dbReference>
<gene>
    <name evidence="4" type="ORF">SAMN06296036_10233</name>
</gene>
<evidence type="ECO:0000313" key="4">
    <source>
        <dbReference type="EMBL" id="SME93471.1"/>
    </source>
</evidence>
<dbReference type="NCBIfam" id="TIGR00369">
    <property type="entry name" value="unchar_dom_1"/>
    <property type="match status" value="1"/>
</dbReference>
<evidence type="ECO:0000256" key="2">
    <source>
        <dbReference type="ARBA" id="ARBA00022801"/>
    </source>
</evidence>
<dbReference type="Proteomes" id="UP000192907">
    <property type="component" value="Unassembled WGS sequence"/>
</dbReference>
<sequence>MAFFTRLETLKAKLNMNQIHEKFCPKVDEFIGFQITDFREEDRSVVGRLVVSDHNTQPFGLLHGGVSCLVAESIASMAANFSVAEDQAAVGQSLTANHIRSARAGDEITVTARNVHSGNRSQVWNVDLTRGDDLISQVILTISIISKK</sequence>
<accession>A0A1Y6B6K5</accession>
<organism evidence="4 5">
    <name type="scientific">Pseudobacteriovorax antillogorgiicola</name>
    <dbReference type="NCBI Taxonomy" id="1513793"/>
    <lineage>
        <taxon>Bacteria</taxon>
        <taxon>Pseudomonadati</taxon>
        <taxon>Bdellovibrionota</taxon>
        <taxon>Oligoflexia</taxon>
        <taxon>Oligoflexales</taxon>
        <taxon>Pseudobacteriovoracaceae</taxon>
        <taxon>Pseudobacteriovorax</taxon>
    </lineage>
</organism>
<evidence type="ECO:0000313" key="5">
    <source>
        <dbReference type="Proteomes" id="UP000192907"/>
    </source>
</evidence>
<evidence type="ECO:0000256" key="1">
    <source>
        <dbReference type="ARBA" id="ARBA00008324"/>
    </source>
</evidence>
<keyword evidence="5" id="KW-1185">Reference proteome</keyword>
<comment type="similarity">
    <text evidence="1">Belongs to the thioesterase PaaI family.</text>
</comment>
<dbReference type="RefSeq" id="WP_132315681.1">
    <property type="nucleotide sequence ID" value="NZ_SLZT01000002.1"/>
</dbReference>
<dbReference type="Gene3D" id="3.10.129.10">
    <property type="entry name" value="Hotdog Thioesterase"/>
    <property type="match status" value="1"/>
</dbReference>
<dbReference type="GO" id="GO:0005829">
    <property type="term" value="C:cytosol"/>
    <property type="evidence" value="ECO:0007669"/>
    <property type="project" value="TreeGrafter"/>
</dbReference>
<dbReference type="PANTHER" id="PTHR43240">
    <property type="entry name" value="1,4-DIHYDROXY-2-NAPHTHOYL-COA THIOESTERASE 1"/>
    <property type="match status" value="1"/>
</dbReference>
<keyword evidence="2 4" id="KW-0378">Hydrolase</keyword>
<name>A0A1Y6B6K5_9BACT</name>
<protein>
    <submittedName>
        <fullName evidence="4">1,4-dihydroxy-2-naphthoyl-CoA hydrolase</fullName>
    </submittedName>
</protein>
<dbReference type="InterPro" id="IPR029069">
    <property type="entry name" value="HotDog_dom_sf"/>
</dbReference>
<dbReference type="CDD" id="cd03443">
    <property type="entry name" value="PaaI_thioesterase"/>
    <property type="match status" value="1"/>
</dbReference>
<reference evidence="5" key="1">
    <citation type="submission" date="2017-04" db="EMBL/GenBank/DDBJ databases">
        <authorList>
            <person name="Varghese N."/>
            <person name="Submissions S."/>
        </authorList>
    </citation>
    <scope>NUCLEOTIDE SEQUENCE [LARGE SCALE GENOMIC DNA]</scope>
    <source>
        <strain evidence="5">RKEM611</strain>
    </source>
</reference>
<dbReference type="STRING" id="1513793.SAMN06296036_10233"/>
<dbReference type="AlphaFoldDB" id="A0A1Y6B6K5"/>
<dbReference type="OrthoDB" id="9798208at2"/>
<dbReference type="EMBL" id="FWZT01000002">
    <property type="protein sequence ID" value="SME93471.1"/>
    <property type="molecule type" value="Genomic_DNA"/>
</dbReference>
<dbReference type="GO" id="GO:0061522">
    <property type="term" value="F:1,4-dihydroxy-2-naphthoyl-CoA thioesterase activity"/>
    <property type="evidence" value="ECO:0007669"/>
    <property type="project" value="TreeGrafter"/>
</dbReference>
<proteinExistence type="inferred from homology"/>
<evidence type="ECO:0000259" key="3">
    <source>
        <dbReference type="Pfam" id="PF03061"/>
    </source>
</evidence>
<feature type="domain" description="Thioesterase" evidence="3">
    <location>
        <begin position="59"/>
        <end position="133"/>
    </location>
</feature>
<dbReference type="Pfam" id="PF03061">
    <property type="entry name" value="4HBT"/>
    <property type="match status" value="1"/>
</dbReference>
<dbReference type="InterPro" id="IPR006683">
    <property type="entry name" value="Thioestr_dom"/>
</dbReference>
<dbReference type="InterPro" id="IPR003736">
    <property type="entry name" value="PAAI_dom"/>
</dbReference>
<dbReference type="PANTHER" id="PTHR43240:SF5">
    <property type="entry name" value="1,4-DIHYDROXY-2-NAPHTHOYL-COA THIOESTERASE 1"/>
    <property type="match status" value="1"/>
</dbReference>